<feature type="compositionally biased region" description="Low complexity" evidence="3">
    <location>
        <begin position="335"/>
        <end position="344"/>
    </location>
</feature>
<feature type="compositionally biased region" description="Polar residues" evidence="3">
    <location>
        <begin position="259"/>
        <end position="269"/>
    </location>
</feature>
<evidence type="ECO:0000313" key="5">
    <source>
        <dbReference type="Proteomes" id="UP000298787"/>
    </source>
</evidence>
<keyword evidence="5" id="KW-1185">Reference proteome</keyword>
<dbReference type="PANTHER" id="PTHR22870:SF466">
    <property type="entry name" value="ANKYRIN REPEAT-CONTAINING PROTEIN"/>
    <property type="match status" value="1"/>
</dbReference>
<evidence type="ECO:0000313" key="4">
    <source>
        <dbReference type="EMBL" id="TKS78883.1"/>
    </source>
</evidence>
<dbReference type="Proteomes" id="UP000298787">
    <property type="component" value="Chromosome 11"/>
</dbReference>
<protein>
    <submittedName>
        <fullName evidence="4">Uncharacterized protein</fullName>
    </submittedName>
</protein>
<sequence>MANNKSAGLVVVVVETPGLIPTQFRPHRTLVLFQIDANMGQLGLGEDSVHSSTPRLLSYSQLTEVTRIQAGDSYSAAVTAGGELFLWGQIPCVSRVSEHPGLKRLWTPQPVPLASGKVRDVACGTWHIMALSTRSRECAHPETEAPFSDHVSNPLPTERENTVQDFVRVQHKLLQGPGRPESPEEHGKDDKSESAVEEERPNKDEGDGALPDSAPAVARLEGESSSSSTLPRLLTGQQAHSRVSAVARKERSIHLTELVQKSRSNNSSPILRPKPTPPGRCAIPEAQRVASCHRLRTGLHTGPKSLIYSSSPCLSPGQQVQMSPPSFYLGPQVRTSLSPTPSSSDPFRYCPTHRGPVFPFGTSPKNQ</sequence>
<dbReference type="PROSITE" id="PS50012">
    <property type="entry name" value="RCC1_3"/>
    <property type="match status" value="1"/>
</dbReference>
<evidence type="ECO:0000256" key="1">
    <source>
        <dbReference type="ARBA" id="ARBA00022737"/>
    </source>
</evidence>
<gene>
    <name evidence="4" type="ORF">D9C73_012290</name>
</gene>
<feature type="region of interest" description="Disordered" evidence="3">
    <location>
        <begin position="174"/>
        <end position="281"/>
    </location>
</feature>
<feature type="compositionally biased region" description="Basic and acidic residues" evidence="3">
    <location>
        <begin position="181"/>
        <end position="206"/>
    </location>
</feature>
<dbReference type="InterPro" id="IPR000408">
    <property type="entry name" value="Reg_chr_condens"/>
</dbReference>
<dbReference type="Gene3D" id="2.130.10.30">
    <property type="entry name" value="Regulator of chromosome condensation 1/beta-lactamase-inhibitor protein II"/>
    <property type="match status" value="1"/>
</dbReference>
<dbReference type="InterPro" id="IPR009091">
    <property type="entry name" value="RCC1/BLIP-II"/>
</dbReference>
<dbReference type="AlphaFoldDB" id="A0A4U5UUP3"/>
<dbReference type="Pfam" id="PF00415">
    <property type="entry name" value="RCC1"/>
    <property type="match status" value="1"/>
</dbReference>
<name>A0A4U5UUP3_COLLU</name>
<organism evidence="4 5">
    <name type="scientific">Collichthys lucidus</name>
    <name type="common">Big head croaker</name>
    <name type="synonym">Sciaena lucida</name>
    <dbReference type="NCBI Taxonomy" id="240159"/>
    <lineage>
        <taxon>Eukaryota</taxon>
        <taxon>Metazoa</taxon>
        <taxon>Chordata</taxon>
        <taxon>Craniata</taxon>
        <taxon>Vertebrata</taxon>
        <taxon>Euteleostomi</taxon>
        <taxon>Actinopterygii</taxon>
        <taxon>Neopterygii</taxon>
        <taxon>Teleostei</taxon>
        <taxon>Neoteleostei</taxon>
        <taxon>Acanthomorphata</taxon>
        <taxon>Eupercaria</taxon>
        <taxon>Sciaenidae</taxon>
        <taxon>Collichthys</taxon>
    </lineage>
</organism>
<dbReference type="SUPFAM" id="SSF50985">
    <property type="entry name" value="RCC1/BLIP-II"/>
    <property type="match status" value="1"/>
</dbReference>
<dbReference type="STRING" id="240159.A0A4U5UUP3"/>
<dbReference type="InterPro" id="IPR051210">
    <property type="entry name" value="Ub_ligase/GEF_domain"/>
</dbReference>
<evidence type="ECO:0000256" key="3">
    <source>
        <dbReference type="SAM" id="MobiDB-lite"/>
    </source>
</evidence>
<dbReference type="EMBL" id="CM014088">
    <property type="protein sequence ID" value="TKS78883.1"/>
    <property type="molecule type" value="Genomic_DNA"/>
</dbReference>
<keyword evidence="1" id="KW-0677">Repeat</keyword>
<feature type="compositionally biased region" description="Polar residues" evidence="3">
    <location>
        <begin position="313"/>
        <end position="324"/>
    </location>
</feature>
<reference evidence="4 5" key="1">
    <citation type="submission" date="2019-01" db="EMBL/GenBank/DDBJ databases">
        <title>Genome Assembly of Collichthys lucidus.</title>
        <authorList>
            <person name="Cai M."/>
            <person name="Xiao S."/>
        </authorList>
    </citation>
    <scope>NUCLEOTIDE SEQUENCE [LARGE SCALE GENOMIC DNA]</scope>
    <source>
        <strain evidence="4">JT15FE1705JMU</strain>
        <tissue evidence="4">Muscle</tissue>
    </source>
</reference>
<evidence type="ECO:0000256" key="2">
    <source>
        <dbReference type="PROSITE-ProRule" id="PRU00235"/>
    </source>
</evidence>
<accession>A0A4U5UUP3</accession>
<proteinExistence type="predicted"/>
<feature type="region of interest" description="Disordered" evidence="3">
    <location>
        <begin position="313"/>
        <end position="349"/>
    </location>
</feature>
<dbReference type="PANTHER" id="PTHR22870">
    <property type="entry name" value="REGULATOR OF CHROMOSOME CONDENSATION"/>
    <property type="match status" value="1"/>
</dbReference>
<feature type="repeat" description="RCC1" evidence="2">
    <location>
        <begin position="82"/>
        <end position="134"/>
    </location>
</feature>